<organism evidence="1">
    <name type="scientific">Lepeophtheirus salmonis</name>
    <name type="common">Salmon louse</name>
    <name type="synonym">Caligus salmonis</name>
    <dbReference type="NCBI Taxonomy" id="72036"/>
    <lineage>
        <taxon>Eukaryota</taxon>
        <taxon>Metazoa</taxon>
        <taxon>Ecdysozoa</taxon>
        <taxon>Arthropoda</taxon>
        <taxon>Crustacea</taxon>
        <taxon>Multicrustacea</taxon>
        <taxon>Hexanauplia</taxon>
        <taxon>Copepoda</taxon>
        <taxon>Siphonostomatoida</taxon>
        <taxon>Caligidae</taxon>
        <taxon>Lepeophtheirus</taxon>
    </lineage>
</organism>
<reference evidence="1" key="1">
    <citation type="submission" date="2014-05" db="EMBL/GenBank/DDBJ databases">
        <authorList>
            <person name="Chronopoulou M."/>
        </authorList>
    </citation>
    <scope>NUCLEOTIDE SEQUENCE</scope>
    <source>
        <tissue evidence="1">Whole organism</tissue>
    </source>
</reference>
<name>A0A0K2VHB1_LEPSM</name>
<dbReference type="EMBL" id="HACA01032472">
    <property type="protein sequence ID" value="CDW49833.1"/>
    <property type="molecule type" value="Transcribed_RNA"/>
</dbReference>
<evidence type="ECO:0000313" key="1">
    <source>
        <dbReference type="EMBL" id="CDW49833.1"/>
    </source>
</evidence>
<dbReference type="AlphaFoldDB" id="A0A0K2VHB1"/>
<sequence>MACWCTRKRTEASFSIRVHNDHCLGRIFVVVNPWYLFFCFRKPAVVELIDGENLLV</sequence>
<proteinExistence type="predicted"/>
<protein>
    <submittedName>
        <fullName evidence="1">Uncharacterized protein</fullName>
    </submittedName>
</protein>
<accession>A0A0K2VHB1</accession>